<proteinExistence type="inferred from homology"/>
<evidence type="ECO:0000256" key="5">
    <source>
        <dbReference type="ARBA" id="ARBA00022801"/>
    </source>
</evidence>
<dbReference type="SUPFAM" id="SSF53474">
    <property type="entry name" value="alpha/beta-Hydrolases"/>
    <property type="match status" value="1"/>
</dbReference>
<dbReference type="Proteomes" id="UP000799777">
    <property type="component" value="Unassembled WGS sequence"/>
</dbReference>
<dbReference type="Gene3D" id="3.40.50.1820">
    <property type="entry name" value="alpha/beta hydrolase"/>
    <property type="match status" value="1"/>
</dbReference>
<dbReference type="GO" id="GO:0004185">
    <property type="term" value="F:serine-type carboxypeptidase activity"/>
    <property type="evidence" value="ECO:0007669"/>
    <property type="project" value="InterPro"/>
</dbReference>
<dbReference type="PANTHER" id="PTHR11802">
    <property type="entry name" value="SERINE PROTEASE FAMILY S10 SERINE CARBOXYPEPTIDASE"/>
    <property type="match status" value="1"/>
</dbReference>
<feature type="signal peptide" evidence="8">
    <location>
        <begin position="1"/>
        <end position="17"/>
    </location>
</feature>
<comment type="caution">
    <text evidence="9">The sequence shown here is derived from an EMBL/GenBank/DDBJ whole genome shotgun (WGS) entry which is preliminary data.</text>
</comment>
<organism evidence="9 10">
    <name type="scientific">Setomelanomma holmii</name>
    <dbReference type="NCBI Taxonomy" id="210430"/>
    <lineage>
        <taxon>Eukaryota</taxon>
        <taxon>Fungi</taxon>
        <taxon>Dikarya</taxon>
        <taxon>Ascomycota</taxon>
        <taxon>Pezizomycotina</taxon>
        <taxon>Dothideomycetes</taxon>
        <taxon>Pleosporomycetidae</taxon>
        <taxon>Pleosporales</taxon>
        <taxon>Pleosporineae</taxon>
        <taxon>Phaeosphaeriaceae</taxon>
        <taxon>Setomelanomma</taxon>
    </lineage>
</organism>
<dbReference type="AlphaFoldDB" id="A0A9P4HGK1"/>
<dbReference type="GO" id="GO:0006508">
    <property type="term" value="P:proteolysis"/>
    <property type="evidence" value="ECO:0007669"/>
    <property type="project" value="UniProtKB-KW"/>
</dbReference>
<name>A0A9P4HGK1_9PLEO</name>
<accession>A0A9P4HGK1</accession>
<evidence type="ECO:0000313" key="9">
    <source>
        <dbReference type="EMBL" id="KAF2034063.1"/>
    </source>
</evidence>
<dbReference type="PANTHER" id="PTHR11802:SF189">
    <property type="entry name" value="CARBOXYPEPTIDASE"/>
    <property type="match status" value="1"/>
</dbReference>
<evidence type="ECO:0000256" key="1">
    <source>
        <dbReference type="ARBA" id="ARBA00009431"/>
    </source>
</evidence>
<dbReference type="EMBL" id="ML978163">
    <property type="protein sequence ID" value="KAF2034063.1"/>
    <property type="molecule type" value="Genomic_DNA"/>
</dbReference>
<keyword evidence="2" id="KW-0121">Carboxypeptidase</keyword>
<feature type="region of interest" description="Disordered" evidence="7">
    <location>
        <begin position="543"/>
        <end position="563"/>
    </location>
</feature>
<dbReference type="PRINTS" id="PR00724">
    <property type="entry name" value="CRBOXYPTASEC"/>
</dbReference>
<keyword evidence="3" id="KW-0645">Protease</keyword>
<evidence type="ECO:0000256" key="4">
    <source>
        <dbReference type="ARBA" id="ARBA00022729"/>
    </source>
</evidence>
<feature type="chain" id="PRO_5040206612" evidence="8">
    <location>
        <begin position="18"/>
        <end position="611"/>
    </location>
</feature>
<keyword evidence="6" id="KW-0325">Glycoprotein</keyword>
<evidence type="ECO:0000256" key="8">
    <source>
        <dbReference type="SAM" id="SignalP"/>
    </source>
</evidence>
<protein>
    <submittedName>
        <fullName evidence="9">Alpha/beta-hydrolase</fullName>
    </submittedName>
</protein>
<evidence type="ECO:0000256" key="7">
    <source>
        <dbReference type="SAM" id="MobiDB-lite"/>
    </source>
</evidence>
<comment type="similarity">
    <text evidence="1">Belongs to the peptidase S10 family.</text>
</comment>
<evidence type="ECO:0000313" key="10">
    <source>
        <dbReference type="Proteomes" id="UP000799777"/>
    </source>
</evidence>
<dbReference type="InterPro" id="IPR029058">
    <property type="entry name" value="AB_hydrolase_fold"/>
</dbReference>
<keyword evidence="5" id="KW-0378">Hydrolase</keyword>
<keyword evidence="4 8" id="KW-0732">Signal</keyword>
<dbReference type="OrthoDB" id="443318at2759"/>
<evidence type="ECO:0000256" key="3">
    <source>
        <dbReference type="ARBA" id="ARBA00022670"/>
    </source>
</evidence>
<gene>
    <name evidence="9" type="ORF">EK21DRAFT_57568</name>
</gene>
<sequence length="611" mass="66677">MRILFAFQVSLISKAVGNLTLSGIPTEPKDIRTIESKVAPGASISFKETYICETTLGVRSFSGYVHIPSSLIDGYGGQVSYNASMFFWFFESRRDPKNAPLSLYLGGGPGSTSLTGVVSENGPCFINPDSNSTTHNPWSWNNNVNMLYIEQPVQTGFSYDELVPSILDLLTGAVTPVKGSATSNATAVTGILPSQNPGSAPNTTMNAARMIWQFTQIWLQEFPEFATSDDRVSIWANSYGGHWGPGTMAYFQSHNDKIGNDTLNGIVKAKRLHLDTLGLTNGCVDSNIEAPFYLEYAVNNTYGLQTIPDEVYREAYQNLTKEGGCYDLLDQCRTLTAYDPDSIGNNDTINAACALATEYCYNYVQGAYTSASGRSAFDISLKTPSVFPHDYIIGFMNQYWVQKELGVPLNFSISSNAIVDEFFAMTGDPFRVTIETINYVASSGIKVALVFGDRDYRCNWLGGEAISLAMSYPLAPAFRSAGYKHITTNSSYSGGVVRQHDKVSFSRVFEAGHAVGAYQPETVSKIFDRVMLNKDVATGKVNTVGNSSYSTTGPQSSFDSKNELAPSPKNQCYLWDAPISCTEEELLASANGTAVVKDYVLVSYQVQASRP</sequence>
<keyword evidence="10" id="KW-1185">Reference proteome</keyword>
<evidence type="ECO:0000256" key="6">
    <source>
        <dbReference type="ARBA" id="ARBA00023180"/>
    </source>
</evidence>
<dbReference type="GO" id="GO:0000324">
    <property type="term" value="C:fungal-type vacuole"/>
    <property type="evidence" value="ECO:0007669"/>
    <property type="project" value="TreeGrafter"/>
</dbReference>
<feature type="compositionally biased region" description="Polar residues" evidence="7">
    <location>
        <begin position="543"/>
        <end position="559"/>
    </location>
</feature>
<dbReference type="InterPro" id="IPR001563">
    <property type="entry name" value="Peptidase_S10"/>
</dbReference>
<dbReference type="Pfam" id="PF00450">
    <property type="entry name" value="Peptidase_S10"/>
    <property type="match status" value="1"/>
</dbReference>
<evidence type="ECO:0000256" key="2">
    <source>
        <dbReference type="ARBA" id="ARBA00022645"/>
    </source>
</evidence>
<reference evidence="9" key="1">
    <citation type="journal article" date="2020" name="Stud. Mycol.">
        <title>101 Dothideomycetes genomes: a test case for predicting lifestyles and emergence of pathogens.</title>
        <authorList>
            <person name="Haridas S."/>
            <person name="Albert R."/>
            <person name="Binder M."/>
            <person name="Bloem J."/>
            <person name="Labutti K."/>
            <person name="Salamov A."/>
            <person name="Andreopoulos B."/>
            <person name="Baker S."/>
            <person name="Barry K."/>
            <person name="Bills G."/>
            <person name="Bluhm B."/>
            <person name="Cannon C."/>
            <person name="Castanera R."/>
            <person name="Culley D."/>
            <person name="Daum C."/>
            <person name="Ezra D."/>
            <person name="Gonzalez J."/>
            <person name="Henrissat B."/>
            <person name="Kuo A."/>
            <person name="Liang C."/>
            <person name="Lipzen A."/>
            <person name="Lutzoni F."/>
            <person name="Magnuson J."/>
            <person name="Mondo S."/>
            <person name="Nolan M."/>
            <person name="Ohm R."/>
            <person name="Pangilinan J."/>
            <person name="Park H.-J."/>
            <person name="Ramirez L."/>
            <person name="Alfaro M."/>
            <person name="Sun H."/>
            <person name="Tritt A."/>
            <person name="Yoshinaga Y."/>
            <person name="Zwiers L.-H."/>
            <person name="Turgeon B."/>
            <person name="Goodwin S."/>
            <person name="Spatafora J."/>
            <person name="Crous P."/>
            <person name="Grigoriev I."/>
        </authorList>
    </citation>
    <scope>NUCLEOTIDE SEQUENCE</scope>
    <source>
        <strain evidence="9">CBS 110217</strain>
    </source>
</reference>